<dbReference type="Proteomes" id="UP000032675">
    <property type="component" value="Unassembled WGS sequence"/>
</dbReference>
<evidence type="ECO:0000313" key="2">
    <source>
        <dbReference type="Proteomes" id="UP000032675"/>
    </source>
</evidence>
<proteinExistence type="predicted"/>
<organism evidence="1 2">
    <name type="scientific">Komagataeibacter europaeus NBRC 3261</name>
    <dbReference type="NCBI Taxonomy" id="1234669"/>
    <lineage>
        <taxon>Bacteria</taxon>
        <taxon>Pseudomonadati</taxon>
        <taxon>Pseudomonadota</taxon>
        <taxon>Alphaproteobacteria</taxon>
        <taxon>Acetobacterales</taxon>
        <taxon>Acetobacteraceae</taxon>
        <taxon>Komagataeibacter</taxon>
    </lineage>
</organism>
<gene>
    <name evidence="1" type="ORF">Geu3261_0090_023</name>
</gene>
<dbReference type="RefSeq" id="WP_048851421.1">
    <property type="nucleotide sequence ID" value="NZ_BANI01000083.1"/>
</dbReference>
<reference evidence="1 2" key="1">
    <citation type="submission" date="2012-11" db="EMBL/GenBank/DDBJ databases">
        <title>Whole genome sequence of Gluconacetobacter europaeus NBRC3261.</title>
        <authorList>
            <person name="Azuma Y."/>
            <person name="Higashiura N."/>
            <person name="Hirakawa H."/>
            <person name="Matsushita K."/>
        </authorList>
    </citation>
    <scope>NUCLEOTIDE SEQUENCE [LARGE SCALE GENOMIC DNA]</scope>
    <source>
        <strain evidence="1 2">NBRC 3261</strain>
    </source>
</reference>
<dbReference type="AlphaFoldDB" id="A0A0D6PZC6"/>
<comment type="caution">
    <text evidence="1">The sequence shown here is derived from an EMBL/GenBank/DDBJ whole genome shotgun (WGS) entry which is preliminary data.</text>
</comment>
<accession>A0A0D6PZC6</accession>
<protein>
    <submittedName>
        <fullName evidence="1">Uncharacterized protein</fullName>
    </submittedName>
</protein>
<dbReference type="EMBL" id="BANI01000083">
    <property type="protein sequence ID" value="GAN96677.1"/>
    <property type="molecule type" value="Genomic_DNA"/>
</dbReference>
<name>A0A0D6PZC6_KOMEU</name>
<sequence>MSKITVIPIRRGPPPSAPDALQDVIVRRQIAESAMLAALPQQGAGIALLMCERRALRAAMRDLSHYIDAEEAELSRIAHRHASRHMAQNGQGAA</sequence>
<evidence type="ECO:0000313" key="1">
    <source>
        <dbReference type="EMBL" id="GAN96677.1"/>
    </source>
</evidence>